<dbReference type="AlphaFoldDB" id="A0A482VIA0"/>
<organism evidence="3 4">
    <name type="scientific">Asbolus verrucosus</name>
    <name type="common">Desert ironclad beetle</name>
    <dbReference type="NCBI Taxonomy" id="1661398"/>
    <lineage>
        <taxon>Eukaryota</taxon>
        <taxon>Metazoa</taxon>
        <taxon>Ecdysozoa</taxon>
        <taxon>Arthropoda</taxon>
        <taxon>Hexapoda</taxon>
        <taxon>Insecta</taxon>
        <taxon>Pterygota</taxon>
        <taxon>Neoptera</taxon>
        <taxon>Endopterygota</taxon>
        <taxon>Coleoptera</taxon>
        <taxon>Polyphaga</taxon>
        <taxon>Cucujiformia</taxon>
        <taxon>Tenebrionidae</taxon>
        <taxon>Pimeliinae</taxon>
        <taxon>Asbolus</taxon>
    </lineage>
</organism>
<feature type="compositionally biased region" description="Polar residues" evidence="2">
    <location>
        <begin position="62"/>
        <end position="80"/>
    </location>
</feature>
<sequence>MVNGFTKLNHVSGNFVKNFPMWLYVVRLFRETGSIHRKSGSGRPTKRTPETVENVREIMQDNPHTSLRRLSQQVDLSYST</sequence>
<evidence type="ECO:0000313" key="3">
    <source>
        <dbReference type="EMBL" id="RZC32413.1"/>
    </source>
</evidence>
<evidence type="ECO:0000313" key="4">
    <source>
        <dbReference type="Proteomes" id="UP000292052"/>
    </source>
</evidence>
<evidence type="ECO:0000256" key="2">
    <source>
        <dbReference type="SAM" id="MobiDB-lite"/>
    </source>
</evidence>
<protein>
    <recommendedName>
        <fullName evidence="5">HTH 29 domain containing protein</fullName>
    </recommendedName>
</protein>
<dbReference type="GO" id="GO:0005634">
    <property type="term" value="C:nucleus"/>
    <property type="evidence" value="ECO:0007669"/>
    <property type="project" value="UniProtKB-SubCell"/>
</dbReference>
<dbReference type="Proteomes" id="UP000292052">
    <property type="component" value="Unassembled WGS sequence"/>
</dbReference>
<evidence type="ECO:0000256" key="1">
    <source>
        <dbReference type="ARBA" id="ARBA00004123"/>
    </source>
</evidence>
<accession>A0A482VIA0</accession>
<dbReference type="EMBL" id="QDEB01097495">
    <property type="protein sequence ID" value="RZC32413.1"/>
    <property type="molecule type" value="Genomic_DNA"/>
</dbReference>
<name>A0A482VIA0_ASBVE</name>
<evidence type="ECO:0008006" key="5">
    <source>
        <dbReference type="Google" id="ProtNLM"/>
    </source>
</evidence>
<comment type="caution">
    <text evidence="3">The sequence shown here is derived from an EMBL/GenBank/DDBJ whole genome shotgun (WGS) entry which is preliminary data.</text>
</comment>
<proteinExistence type="predicted"/>
<dbReference type="SUPFAM" id="SSF46689">
    <property type="entry name" value="Homeodomain-like"/>
    <property type="match status" value="1"/>
</dbReference>
<reference evidence="3 4" key="1">
    <citation type="submission" date="2017-03" db="EMBL/GenBank/DDBJ databases">
        <title>Genome of the blue death feigning beetle - Asbolus verrucosus.</title>
        <authorList>
            <person name="Rider S.D."/>
        </authorList>
    </citation>
    <scope>NUCLEOTIDE SEQUENCE [LARGE SCALE GENOMIC DNA]</scope>
    <source>
        <strain evidence="3">Butters</strain>
        <tissue evidence="3">Head and leg muscle</tissue>
    </source>
</reference>
<dbReference type="OrthoDB" id="8010572at2759"/>
<gene>
    <name evidence="3" type="ORF">BDFB_015242</name>
</gene>
<feature type="non-terminal residue" evidence="3">
    <location>
        <position position="80"/>
    </location>
</feature>
<feature type="region of interest" description="Disordered" evidence="2">
    <location>
        <begin position="58"/>
        <end position="80"/>
    </location>
</feature>
<comment type="subcellular location">
    <subcellularLocation>
        <location evidence="1">Nucleus</location>
    </subcellularLocation>
</comment>
<keyword evidence="4" id="KW-1185">Reference proteome</keyword>
<dbReference type="InterPro" id="IPR009057">
    <property type="entry name" value="Homeodomain-like_sf"/>
</dbReference>